<sequence>MRRTIDQYPPDIDLAPLECPLNDLDDFVIFDTSNGNQADGQWIELVDELCHLDCMLRNNASYKKDIQQRCDKVISAFISLTKCLWSTPITNEVKLRVYLSAIRPIMMYGSESWAAVTTVMERLDYTERKMFTRLVGYFWLRVCHNDYVELDVVYRPKLTRGKYQHLAPPSKVATENRLRLFGHILRRPPDRLVQRVSRSWSGLSWKRPPGRKHKFWTEAVKEELKTPDVDKQFRRDIKFRRICNSD</sequence>
<protein>
    <submittedName>
        <fullName evidence="1">Uncharacterized protein</fullName>
    </submittedName>
</protein>
<organism evidence="1 2">
    <name type="scientific">Necator americanus</name>
    <name type="common">Human hookworm</name>
    <dbReference type="NCBI Taxonomy" id="51031"/>
    <lineage>
        <taxon>Eukaryota</taxon>
        <taxon>Metazoa</taxon>
        <taxon>Ecdysozoa</taxon>
        <taxon>Nematoda</taxon>
        <taxon>Chromadorea</taxon>
        <taxon>Rhabditida</taxon>
        <taxon>Rhabditina</taxon>
        <taxon>Rhabditomorpha</taxon>
        <taxon>Strongyloidea</taxon>
        <taxon>Ancylostomatidae</taxon>
        <taxon>Bunostominae</taxon>
        <taxon>Necator</taxon>
    </lineage>
</organism>
<gene>
    <name evidence="1" type="primary">Necator_chrV.g20742</name>
    <name evidence="1" type="ORF">RB195_015949</name>
</gene>
<reference evidence="1 2" key="1">
    <citation type="submission" date="2023-08" db="EMBL/GenBank/DDBJ databases">
        <title>A Necator americanus chromosomal reference genome.</title>
        <authorList>
            <person name="Ilik V."/>
            <person name="Petrzelkova K.J."/>
            <person name="Pardy F."/>
            <person name="Fuh T."/>
            <person name="Niatou-Singa F.S."/>
            <person name="Gouil Q."/>
            <person name="Baker L."/>
            <person name="Ritchie M.E."/>
            <person name="Jex A.R."/>
            <person name="Gazzola D."/>
            <person name="Li H."/>
            <person name="Toshio Fujiwara R."/>
            <person name="Zhan B."/>
            <person name="Aroian R.V."/>
            <person name="Pafco B."/>
            <person name="Schwarz E.M."/>
        </authorList>
    </citation>
    <scope>NUCLEOTIDE SEQUENCE [LARGE SCALE GENOMIC DNA]</scope>
    <source>
        <strain evidence="1 2">Aroian</strain>
        <tissue evidence="1">Whole animal</tissue>
    </source>
</reference>
<name>A0ABR1E7I0_NECAM</name>
<evidence type="ECO:0000313" key="2">
    <source>
        <dbReference type="Proteomes" id="UP001303046"/>
    </source>
</evidence>
<dbReference type="PANTHER" id="PTHR47027:SF20">
    <property type="entry name" value="REVERSE TRANSCRIPTASE-LIKE PROTEIN WITH RNA-DIRECTED DNA POLYMERASE DOMAIN"/>
    <property type="match status" value="1"/>
</dbReference>
<comment type="caution">
    <text evidence="1">The sequence shown here is derived from an EMBL/GenBank/DDBJ whole genome shotgun (WGS) entry which is preliminary data.</text>
</comment>
<dbReference type="Proteomes" id="UP001303046">
    <property type="component" value="Unassembled WGS sequence"/>
</dbReference>
<accession>A0ABR1E7I0</accession>
<proteinExistence type="predicted"/>
<evidence type="ECO:0000313" key="1">
    <source>
        <dbReference type="EMBL" id="KAK6758433.1"/>
    </source>
</evidence>
<keyword evidence="2" id="KW-1185">Reference proteome</keyword>
<dbReference type="EMBL" id="JAVFWL010000005">
    <property type="protein sequence ID" value="KAK6758433.1"/>
    <property type="molecule type" value="Genomic_DNA"/>
</dbReference>
<dbReference type="PANTHER" id="PTHR47027">
    <property type="entry name" value="REVERSE TRANSCRIPTASE DOMAIN-CONTAINING PROTEIN"/>
    <property type="match status" value="1"/>
</dbReference>